<dbReference type="PROSITE" id="PS51987">
    <property type="entry name" value="GS_CATALYTIC"/>
    <property type="match status" value="1"/>
</dbReference>
<accession>A0A3B0MCD7</accession>
<protein>
    <submittedName>
        <fullName evidence="6">Gamma-glutamylputrescine synthetase PuuA</fullName>
        <ecNumber evidence="6">6.3.1.11</ecNumber>
    </submittedName>
</protein>
<name>A0A3B0MCD7_9RHOB</name>
<organism evidence="6 7">
    <name type="scientific">Roseinatronobacter ekhonensis</name>
    <dbReference type="NCBI Taxonomy" id="254356"/>
    <lineage>
        <taxon>Bacteria</taxon>
        <taxon>Pseudomonadati</taxon>
        <taxon>Pseudomonadota</taxon>
        <taxon>Alphaproteobacteria</taxon>
        <taxon>Rhodobacterales</taxon>
        <taxon>Paracoccaceae</taxon>
        <taxon>Roseinatronobacter</taxon>
    </lineage>
</organism>
<dbReference type="OrthoDB" id="9807095at2"/>
<comment type="cofactor">
    <cofactor evidence="1">
        <name>Mg(2+)</name>
        <dbReference type="ChEBI" id="CHEBI:18420"/>
    </cofactor>
</comment>
<evidence type="ECO:0000259" key="5">
    <source>
        <dbReference type="PROSITE" id="PS51987"/>
    </source>
</evidence>
<dbReference type="SUPFAM" id="SSF54368">
    <property type="entry name" value="Glutamine synthetase, N-terminal domain"/>
    <property type="match status" value="1"/>
</dbReference>
<dbReference type="AlphaFoldDB" id="A0A3B0MCD7"/>
<dbReference type="EMBL" id="UIHC01000036">
    <property type="protein sequence ID" value="SUZ33060.1"/>
    <property type="molecule type" value="Genomic_DNA"/>
</dbReference>
<dbReference type="GO" id="GO:0006542">
    <property type="term" value="P:glutamine biosynthetic process"/>
    <property type="evidence" value="ECO:0007669"/>
    <property type="project" value="InterPro"/>
</dbReference>
<dbReference type="InterPro" id="IPR014746">
    <property type="entry name" value="Gln_synth/guanido_kin_cat_dom"/>
</dbReference>
<dbReference type="InterPro" id="IPR008146">
    <property type="entry name" value="Gln_synth_cat_dom"/>
</dbReference>
<dbReference type="Pfam" id="PF00120">
    <property type="entry name" value="Gln-synt_C"/>
    <property type="match status" value="1"/>
</dbReference>
<reference evidence="7" key="1">
    <citation type="submission" date="2018-08" db="EMBL/GenBank/DDBJ databases">
        <authorList>
            <person name="Rodrigo-Torres L."/>
            <person name="Arahal R. D."/>
            <person name="Lucena T."/>
        </authorList>
    </citation>
    <scope>NUCLEOTIDE SEQUENCE [LARGE SCALE GENOMIC DNA]</scope>
    <source>
        <strain evidence="7">CECT 7235</strain>
    </source>
</reference>
<dbReference type="PANTHER" id="PTHR43785:SF12">
    <property type="entry name" value="TYPE-1 GLUTAMINE SYNTHETASE 2"/>
    <property type="match status" value="1"/>
</dbReference>
<evidence type="ECO:0000256" key="4">
    <source>
        <dbReference type="RuleBase" id="RU000384"/>
    </source>
</evidence>
<keyword evidence="7" id="KW-1185">Reference proteome</keyword>
<feature type="domain" description="GS catalytic" evidence="5">
    <location>
        <begin position="107"/>
        <end position="440"/>
    </location>
</feature>
<dbReference type="RefSeq" id="WP_121096147.1">
    <property type="nucleotide sequence ID" value="NZ_UIHC01000036.1"/>
</dbReference>
<dbReference type="GO" id="GO:0004356">
    <property type="term" value="F:glutamine synthetase activity"/>
    <property type="evidence" value="ECO:0007669"/>
    <property type="project" value="InterPro"/>
</dbReference>
<dbReference type="SUPFAM" id="SSF55931">
    <property type="entry name" value="Glutamine synthetase/guanido kinase"/>
    <property type="match status" value="1"/>
</dbReference>
<evidence type="ECO:0000313" key="7">
    <source>
        <dbReference type="Proteomes" id="UP000272908"/>
    </source>
</evidence>
<keyword evidence="2 6" id="KW-0436">Ligase</keyword>
<dbReference type="Proteomes" id="UP000272908">
    <property type="component" value="Unassembled WGS sequence"/>
</dbReference>
<evidence type="ECO:0000256" key="2">
    <source>
        <dbReference type="ARBA" id="ARBA00022598"/>
    </source>
</evidence>
<gene>
    <name evidence="6" type="primary">puuA_1</name>
    <name evidence="6" type="ORF">ROE7235_02828</name>
</gene>
<evidence type="ECO:0000313" key="6">
    <source>
        <dbReference type="EMBL" id="SUZ33060.1"/>
    </source>
</evidence>
<dbReference type="GO" id="GO:0006598">
    <property type="term" value="P:polyamine catabolic process"/>
    <property type="evidence" value="ECO:0007669"/>
    <property type="project" value="TreeGrafter"/>
</dbReference>
<evidence type="ECO:0000256" key="1">
    <source>
        <dbReference type="ARBA" id="ARBA00001946"/>
    </source>
</evidence>
<dbReference type="Gene3D" id="3.30.590.10">
    <property type="entry name" value="Glutamine synthetase/guanido kinase, catalytic domain"/>
    <property type="match status" value="1"/>
</dbReference>
<evidence type="ECO:0000256" key="3">
    <source>
        <dbReference type="PROSITE-ProRule" id="PRU01331"/>
    </source>
</evidence>
<proteinExistence type="inferred from homology"/>
<dbReference type="SMART" id="SM01230">
    <property type="entry name" value="Gln-synt_C"/>
    <property type="match status" value="1"/>
</dbReference>
<dbReference type="GO" id="GO:0034024">
    <property type="term" value="F:glutamate-putrescine ligase activity"/>
    <property type="evidence" value="ECO:0007669"/>
    <property type="project" value="UniProtKB-EC"/>
</dbReference>
<comment type="similarity">
    <text evidence="3 4">Belongs to the glutamine synthetase family.</text>
</comment>
<sequence>MVDPDTLRQIRVVIPDLNGVARAKRMPATALPKLLAGQAKMPLSALNLDIRGNDIADSPLLFDSGDADGFLRPTPRGLLPMPWIGPEAAMLPMAMHLEDGTPFAGDGRHALAAVVDRLAARGLTAVTATELEFYLIDDSAGPFQPPANPTTGRRSTGAATLSMQVLDTFNGFFDALYDGCEALGIRADTATSEAGPGQFEINLDHGPDPLRMADDTWLFKLLVRRLARAHGLAASFMAKPYSDASGSGLHVHASLLDRDGRNVFDNGMREGSELLRHAIGGVLATMADATLVFAPHAGSYDRLVPEAHAPTGVGWAYENRTASVRVPNGPPAARRLEHRVPGGDANPYLALAAILGGMELGLADGIAPPAPLTGNAYAQTLPQIPANWDAAITRFAASKLMPRLFPLRLIDNFTRTKRQEIAALGGADPQELLTLYLDSL</sequence>
<dbReference type="EC" id="6.3.1.11" evidence="6"/>
<dbReference type="PANTHER" id="PTHR43785">
    <property type="entry name" value="GAMMA-GLUTAMYLPUTRESCINE SYNTHETASE"/>
    <property type="match status" value="1"/>
</dbReference>
<dbReference type="InterPro" id="IPR036651">
    <property type="entry name" value="Gln_synt_N_sf"/>
</dbReference>